<name>A0A7Z2T7D1_9VIBR</name>
<sequence length="255" mass="28740">MDILKKILLFDVFPFLCRLIGCGLLMLGLYGIGFPPKNEIGSTSAFLLVLSLFFVLLPLAKKISLGKLLTFEKEIEKVKTDVTEFKGETREILNVYSNTITAISNTMNQTVNVHLPGREQVQEAKEELKSTIQSDDTESNLDDELSDYIGVSGNDLNFALARLRMDLEKSMRTILGKRTSTADPTAMKSKFMSARQLFKELTNQYPHYQGMHSSYDYVLKICNAAIHGQQVSNGHAEEALYMGLQMLKELERVQK</sequence>
<evidence type="ECO:0000313" key="3">
    <source>
        <dbReference type="Proteomes" id="UP000464262"/>
    </source>
</evidence>
<feature type="transmembrane region" description="Helical" evidence="1">
    <location>
        <begin position="12"/>
        <end position="34"/>
    </location>
</feature>
<accession>A0A7Z2T7D1</accession>
<evidence type="ECO:0000313" key="2">
    <source>
        <dbReference type="EMBL" id="QIA65713.1"/>
    </source>
</evidence>
<keyword evidence="3" id="KW-1185">Reference proteome</keyword>
<dbReference type="EMBL" id="CP047476">
    <property type="protein sequence ID" value="QIA65713.1"/>
    <property type="molecule type" value="Genomic_DNA"/>
</dbReference>
<dbReference type="AlphaFoldDB" id="A0A7Z2T7D1"/>
<proteinExistence type="predicted"/>
<keyword evidence="1" id="KW-0812">Transmembrane</keyword>
<keyword evidence="1" id="KW-1133">Transmembrane helix</keyword>
<reference evidence="2 3" key="1">
    <citation type="submission" date="2020-01" db="EMBL/GenBank/DDBJ databases">
        <title>Whole genome and functional gene identification of agarase of Vibrio HN897.</title>
        <authorList>
            <person name="Liu Y."/>
            <person name="Zhao Z."/>
        </authorList>
    </citation>
    <scope>NUCLEOTIDE SEQUENCE [LARGE SCALE GENOMIC DNA]</scope>
    <source>
        <strain evidence="2 3">HN897</strain>
    </source>
</reference>
<evidence type="ECO:0008006" key="4">
    <source>
        <dbReference type="Google" id="ProtNLM"/>
    </source>
</evidence>
<dbReference type="KEGG" id="vas:GT360_19520"/>
<dbReference type="Proteomes" id="UP000464262">
    <property type="component" value="Chromosome 2"/>
</dbReference>
<gene>
    <name evidence="2" type="ORF">GT360_19520</name>
</gene>
<evidence type="ECO:0000256" key="1">
    <source>
        <dbReference type="SAM" id="Phobius"/>
    </source>
</evidence>
<feature type="transmembrane region" description="Helical" evidence="1">
    <location>
        <begin position="40"/>
        <end position="60"/>
    </location>
</feature>
<dbReference type="RefSeq" id="WP_164650610.1">
    <property type="nucleotide sequence ID" value="NZ_CP047476.1"/>
</dbReference>
<protein>
    <recommendedName>
        <fullName evidence="4">DUF4145 domain-containing protein</fullName>
    </recommendedName>
</protein>
<keyword evidence="1" id="KW-0472">Membrane</keyword>
<organism evidence="2 3">
    <name type="scientific">Vibrio astriarenae</name>
    <dbReference type="NCBI Taxonomy" id="1481923"/>
    <lineage>
        <taxon>Bacteria</taxon>
        <taxon>Pseudomonadati</taxon>
        <taxon>Pseudomonadota</taxon>
        <taxon>Gammaproteobacteria</taxon>
        <taxon>Vibrionales</taxon>
        <taxon>Vibrionaceae</taxon>
        <taxon>Vibrio</taxon>
    </lineage>
</organism>